<dbReference type="Gramene" id="OB12G25380.1">
    <property type="protein sequence ID" value="OB12G25380.1"/>
    <property type="gene ID" value="OB12G25380"/>
</dbReference>
<dbReference type="AlphaFoldDB" id="J3NEY0"/>
<dbReference type="eggNOG" id="KOG4582">
    <property type="taxonomic scope" value="Eukaryota"/>
</dbReference>
<dbReference type="SMART" id="SM00291">
    <property type="entry name" value="ZnF_ZZ"/>
    <property type="match status" value="1"/>
</dbReference>
<evidence type="ECO:0000313" key="9">
    <source>
        <dbReference type="Proteomes" id="UP000006038"/>
    </source>
</evidence>
<reference evidence="8" key="1">
    <citation type="journal article" date="2013" name="Nat. Commun.">
        <title>Whole-genome sequencing of Oryza brachyantha reveals mechanisms underlying Oryza genome evolution.</title>
        <authorList>
            <person name="Chen J."/>
            <person name="Huang Q."/>
            <person name="Gao D."/>
            <person name="Wang J."/>
            <person name="Lang Y."/>
            <person name="Liu T."/>
            <person name="Li B."/>
            <person name="Bai Z."/>
            <person name="Luis Goicoechea J."/>
            <person name="Liang C."/>
            <person name="Chen C."/>
            <person name="Zhang W."/>
            <person name="Sun S."/>
            <person name="Liao Y."/>
            <person name="Zhang X."/>
            <person name="Yang L."/>
            <person name="Song C."/>
            <person name="Wang M."/>
            <person name="Shi J."/>
            <person name="Liu G."/>
            <person name="Liu J."/>
            <person name="Zhou H."/>
            <person name="Zhou W."/>
            <person name="Yu Q."/>
            <person name="An N."/>
            <person name="Chen Y."/>
            <person name="Cai Q."/>
            <person name="Wang B."/>
            <person name="Liu B."/>
            <person name="Min J."/>
            <person name="Huang Y."/>
            <person name="Wu H."/>
            <person name="Li Z."/>
            <person name="Zhang Y."/>
            <person name="Yin Y."/>
            <person name="Song W."/>
            <person name="Jiang J."/>
            <person name="Jackson S.A."/>
            <person name="Wing R.A."/>
            <person name="Wang J."/>
            <person name="Chen M."/>
        </authorList>
    </citation>
    <scope>NUCLEOTIDE SEQUENCE [LARGE SCALE GENOMIC DNA]</scope>
    <source>
        <strain evidence="8">cv. IRGC 101232</strain>
    </source>
</reference>
<keyword evidence="3" id="KW-0862">Zinc</keyword>
<dbReference type="GO" id="GO:0061630">
    <property type="term" value="F:ubiquitin protein ligase activity"/>
    <property type="evidence" value="ECO:0007669"/>
    <property type="project" value="TreeGrafter"/>
</dbReference>
<organism evidence="8">
    <name type="scientific">Oryza brachyantha</name>
    <name type="common">malo sina</name>
    <dbReference type="NCBI Taxonomy" id="4533"/>
    <lineage>
        <taxon>Eukaryota</taxon>
        <taxon>Viridiplantae</taxon>
        <taxon>Streptophyta</taxon>
        <taxon>Embryophyta</taxon>
        <taxon>Tracheophyta</taxon>
        <taxon>Spermatophyta</taxon>
        <taxon>Magnoliopsida</taxon>
        <taxon>Liliopsida</taxon>
        <taxon>Poales</taxon>
        <taxon>Poaceae</taxon>
        <taxon>BOP clade</taxon>
        <taxon>Oryzoideae</taxon>
        <taxon>Oryzeae</taxon>
        <taxon>Oryzinae</taxon>
        <taxon>Oryza</taxon>
    </lineage>
</organism>
<keyword evidence="2 4" id="KW-0863">Zinc-finger</keyword>
<dbReference type="InterPro" id="IPR017907">
    <property type="entry name" value="Znf_RING_CS"/>
</dbReference>
<dbReference type="PANTHER" id="PTHR15898">
    <property type="entry name" value="BIFUNCTIONAL APOPTOSIS REGULATOR"/>
    <property type="match status" value="1"/>
</dbReference>
<feature type="compositionally biased region" description="Basic and acidic residues" evidence="5">
    <location>
        <begin position="9"/>
        <end position="44"/>
    </location>
</feature>
<protein>
    <recommendedName>
        <fullName evidence="10">ZZ-type domain-containing protein</fullName>
    </recommendedName>
</protein>
<dbReference type="Proteomes" id="UP000006038">
    <property type="component" value="Chromosome 12"/>
</dbReference>
<evidence type="ECO:0000256" key="5">
    <source>
        <dbReference type="SAM" id="MobiDB-lite"/>
    </source>
</evidence>
<reference evidence="8" key="2">
    <citation type="submission" date="2013-04" db="UniProtKB">
        <authorList>
            <consortium name="EnsemblPlants"/>
        </authorList>
    </citation>
    <scope>IDENTIFICATION</scope>
</reference>
<dbReference type="SUPFAM" id="SSF57850">
    <property type="entry name" value="RING/U-box"/>
    <property type="match status" value="2"/>
</dbReference>
<dbReference type="PROSITE" id="PS50135">
    <property type="entry name" value="ZF_ZZ_2"/>
    <property type="match status" value="1"/>
</dbReference>
<dbReference type="PROSITE" id="PS00518">
    <property type="entry name" value="ZF_RING_1"/>
    <property type="match status" value="1"/>
</dbReference>
<proteinExistence type="predicted"/>
<feature type="domain" description="ZZ-type" evidence="7">
    <location>
        <begin position="169"/>
        <end position="232"/>
    </location>
</feature>
<keyword evidence="9" id="KW-1185">Reference proteome</keyword>
<dbReference type="Gene3D" id="3.30.60.90">
    <property type="match status" value="1"/>
</dbReference>
<dbReference type="STRING" id="4533.J3NEY0"/>
<sequence length="270" mass="30266">MDELGAVAEKPRQRTEYDRDGDGEHGEDDRDDGDGRSGRWEPRRAANAGARGDEAVMQGRRERGVVKVNLEDVLCIFCKEMLLEPCVLNCAHAYCLTCLLSVDEKEIKCQACGAPHPAKPIVCWNLDNFLKHHFCEEYSSRQQRVSYSGTSEKKTGPSKVQSSSLKHTHVGVGCDDCGVFPIQGRRYSCTECVAPGFDLCGECFQKGTSTVGRFDQNHTAEHTMQLDDSFRFPKLLSYLDEKRIGEQQDGSEEEFVLVDEDEVGVVWDDE</sequence>
<dbReference type="EnsemblPlants" id="OB12G25380.1">
    <property type="protein sequence ID" value="OB12G25380.1"/>
    <property type="gene ID" value="OB12G25380"/>
</dbReference>
<evidence type="ECO:0008006" key="10">
    <source>
        <dbReference type="Google" id="ProtNLM"/>
    </source>
</evidence>
<dbReference type="GO" id="GO:0043161">
    <property type="term" value="P:proteasome-mediated ubiquitin-dependent protein catabolic process"/>
    <property type="evidence" value="ECO:0007669"/>
    <property type="project" value="TreeGrafter"/>
</dbReference>
<accession>J3NEY0</accession>
<keyword evidence="1" id="KW-0479">Metal-binding</keyword>
<evidence type="ECO:0000259" key="6">
    <source>
        <dbReference type="PROSITE" id="PS50089"/>
    </source>
</evidence>
<dbReference type="InterPro" id="IPR013083">
    <property type="entry name" value="Znf_RING/FYVE/PHD"/>
</dbReference>
<dbReference type="Gene3D" id="3.30.40.10">
    <property type="entry name" value="Zinc/RING finger domain, C3HC4 (zinc finger)"/>
    <property type="match status" value="1"/>
</dbReference>
<dbReference type="Pfam" id="PF00569">
    <property type="entry name" value="ZZ"/>
    <property type="match status" value="1"/>
</dbReference>
<evidence type="ECO:0000313" key="8">
    <source>
        <dbReference type="EnsemblPlants" id="OB12G25380.1"/>
    </source>
</evidence>
<dbReference type="PANTHER" id="PTHR15898:SF13">
    <property type="entry name" value="BIFUNCTIONAL APOPTOSIS REGULATOR"/>
    <property type="match status" value="1"/>
</dbReference>
<evidence type="ECO:0000256" key="3">
    <source>
        <dbReference type="ARBA" id="ARBA00022833"/>
    </source>
</evidence>
<evidence type="ECO:0000259" key="7">
    <source>
        <dbReference type="PROSITE" id="PS50135"/>
    </source>
</evidence>
<evidence type="ECO:0000256" key="2">
    <source>
        <dbReference type="ARBA" id="ARBA00022771"/>
    </source>
</evidence>
<dbReference type="GO" id="GO:0008270">
    <property type="term" value="F:zinc ion binding"/>
    <property type="evidence" value="ECO:0007669"/>
    <property type="project" value="UniProtKB-KW"/>
</dbReference>
<feature type="region of interest" description="Disordered" evidence="5">
    <location>
        <begin position="1"/>
        <end position="54"/>
    </location>
</feature>
<name>J3NEY0_ORYBR</name>
<dbReference type="InterPro" id="IPR043145">
    <property type="entry name" value="Znf_ZZ_sf"/>
</dbReference>
<dbReference type="eggNOG" id="KOG4159">
    <property type="taxonomic scope" value="Eukaryota"/>
</dbReference>
<dbReference type="InterPro" id="IPR001841">
    <property type="entry name" value="Znf_RING"/>
</dbReference>
<evidence type="ECO:0000256" key="1">
    <source>
        <dbReference type="ARBA" id="ARBA00022723"/>
    </source>
</evidence>
<dbReference type="PROSITE" id="PS50089">
    <property type="entry name" value="ZF_RING_2"/>
    <property type="match status" value="1"/>
</dbReference>
<dbReference type="HOGENOM" id="CLU_1031965_0_0_1"/>
<feature type="domain" description="RING-type" evidence="6">
    <location>
        <begin position="75"/>
        <end position="112"/>
    </location>
</feature>
<evidence type="ECO:0000256" key="4">
    <source>
        <dbReference type="PROSITE-ProRule" id="PRU00228"/>
    </source>
</evidence>
<dbReference type="InterPro" id="IPR000433">
    <property type="entry name" value="Znf_ZZ"/>
</dbReference>